<evidence type="ECO:0000256" key="1">
    <source>
        <dbReference type="SAM" id="MobiDB-lite"/>
    </source>
</evidence>
<dbReference type="EMBL" id="CP144692">
    <property type="protein sequence ID" value="WVY96598.1"/>
    <property type="molecule type" value="Genomic_DNA"/>
</dbReference>
<dbReference type="Proteomes" id="UP001374535">
    <property type="component" value="Chromosome 9"/>
</dbReference>
<feature type="region of interest" description="Disordered" evidence="1">
    <location>
        <begin position="1"/>
        <end position="21"/>
    </location>
</feature>
<sequence length="154" mass="18510">MFQSENSGREENSHAPPDSFSYRNMTEVERELRSIRGEKQLMEALFRDVEDIGWEKLDERSKIWVEQLQEVALHNILEWKTRFNIVDKITKIGHKIQDVSRSIKAYMVYFNVNLGVSCCGTLKHYVQRRKSFILKNKESWDLMKTQKRRWTSYF</sequence>
<proteinExistence type="predicted"/>
<evidence type="ECO:0000313" key="2">
    <source>
        <dbReference type="EMBL" id="WVY96598.1"/>
    </source>
</evidence>
<evidence type="ECO:0000313" key="3">
    <source>
        <dbReference type="Proteomes" id="UP001374535"/>
    </source>
</evidence>
<name>A0AAQ3RL50_VIGMU</name>
<gene>
    <name evidence="2" type="ORF">V8G54_028749</name>
</gene>
<keyword evidence="3" id="KW-1185">Reference proteome</keyword>
<dbReference type="Gene3D" id="1.20.5.4130">
    <property type="match status" value="1"/>
</dbReference>
<accession>A0AAQ3RL50</accession>
<protein>
    <submittedName>
        <fullName evidence="2">Uncharacterized protein</fullName>
    </submittedName>
</protein>
<organism evidence="2 3">
    <name type="scientific">Vigna mungo</name>
    <name type="common">Black gram</name>
    <name type="synonym">Phaseolus mungo</name>
    <dbReference type="NCBI Taxonomy" id="3915"/>
    <lineage>
        <taxon>Eukaryota</taxon>
        <taxon>Viridiplantae</taxon>
        <taxon>Streptophyta</taxon>
        <taxon>Embryophyta</taxon>
        <taxon>Tracheophyta</taxon>
        <taxon>Spermatophyta</taxon>
        <taxon>Magnoliopsida</taxon>
        <taxon>eudicotyledons</taxon>
        <taxon>Gunneridae</taxon>
        <taxon>Pentapetalae</taxon>
        <taxon>rosids</taxon>
        <taxon>fabids</taxon>
        <taxon>Fabales</taxon>
        <taxon>Fabaceae</taxon>
        <taxon>Papilionoideae</taxon>
        <taxon>50 kb inversion clade</taxon>
        <taxon>NPAAA clade</taxon>
        <taxon>indigoferoid/millettioid clade</taxon>
        <taxon>Phaseoleae</taxon>
        <taxon>Vigna</taxon>
    </lineage>
</organism>
<dbReference type="AlphaFoldDB" id="A0AAQ3RL50"/>
<reference evidence="2 3" key="1">
    <citation type="journal article" date="2023" name="Life. Sci Alliance">
        <title>Evolutionary insights into 3D genome organization and epigenetic landscape of Vigna mungo.</title>
        <authorList>
            <person name="Junaid A."/>
            <person name="Singh B."/>
            <person name="Bhatia S."/>
        </authorList>
    </citation>
    <scope>NUCLEOTIDE SEQUENCE [LARGE SCALE GENOMIC DNA]</scope>
    <source>
        <strain evidence="2">Urdbean</strain>
    </source>
</reference>